<organism evidence="3 4">
    <name type="scientific">Aquirhabdus parva</name>
    <dbReference type="NCBI Taxonomy" id="2283318"/>
    <lineage>
        <taxon>Bacteria</taxon>
        <taxon>Pseudomonadati</taxon>
        <taxon>Pseudomonadota</taxon>
        <taxon>Gammaproteobacteria</taxon>
        <taxon>Moraxellales</taxon>
        <taxon>Moraxellaceae</taxon>
        <taxon>Aquirhabdus</taxon>
    </lineage>
</organism>
<feature type="compositionally biased region" description="Low complexity" evidence="1">
    <location>
        <begin position="1145"/>
        <end position="1192"/>
    </location>
</feature>
<dbReference type="KEGG" id="mbah:HYN46_04010"/>
<sequence>MRRAVSKLLLALLSIEAVSMSSFAKTGTLADLENITPDTTTPKIINTPQLSSAEETRIDNQLYDRMMKQAHESRDPKAINAYLDLARKIKSKQLGGTDETSELKSRVEFYQEQIKNLPANELRDDLFYELASSQDRLGRPEAAAVALSDLLKRFPKSSFAPEAHFRIAEDAFNRKQYRVATQEYQAVLALGDSKYKQQAQYFYAWSMYKDGRFEEAIVPFQDLINGLQASNRQSTLNKRDALLLQDSYRTLSSIFVQLGGPPALAKYYNGKPLSDEELLMYRQVGDRYREQKQLLDTAKVYESFVQRHPKDEQAAIFSRDAIAVYNEAGFAQDIIRAKNDYVARYDVEQSFYKSASPVQQETLRPILKSQLDDLAKHYDAMGQTQKSTADYLHAADLYQKQLVLATEPADQIRIQERLAEALYNGGQFERAIPYFETLAYKTPAAKPSEMGYFALLSYQARAKELSSQSAQVQSDWLDQQRVSSQRYAKTFPTDKSSASVLLAMAGQYLDRKRFDIVESLAAQVLSLPNVPASDVKTASILKANAEFDLSHWADAEASYRQVLALSNLNDAERTRYLNQQAASLYKQADTLRAGQSNDEALKLYQQAATVTQDTAVKVDSSYQAAMIYGETPKALPLLQSFYKQYPNSPQAEGVPERIVKLQESVQNWSGAAETYLTIYHRDIAKPDGAKQDNALIALWLSAESERKASQNSAKELALYQQYLKEPRAVLAQSVEASERLYQAAVLKQDVPTQKQELARQLQFYQQKFQTAPAAVQPRLRYLAARSLTEQATPLVEQYRAAALTQPLKDSVARKQALLQKLIASQQAIIDLKVADFVTESQFVLGDSFAQFYEGVLKTPAPTGMSDLETEQYQIALEEQTQPLKDKAIEWHKANASLALDSWDQWVAKSYSALASLSSGRYLRPIKAPAIPASNPELARIAAKIDQSPDKALTSLDQLLAATPASKAIAQPKTESQSILGKLTSKVTGKTPNNDSKAVPVSSSVDTMQLIQSYRGIALMRLGQFKDAATAFTKADAVNDQVQGVTKQAEPSYMLGVVNDLYLNDQPTALAAYQKYLALNPEDKSVQKWVNLLQKQLKLPLTVFSKPVVAPAASAPSDAVVAVAPGTSVEPAAASTANVPATATTPVVKSDSTATSSTAVVTPPSSAVAEQKTAEAPTPAPAKADPATTSPADNPVTKSLLEQVLRQQH</sequence>
<dbReference type="InterPro" id="IPR011990">
    <property type="entry name" value="TPR-like_helical_dom_sf"/>
</dbReference>
<keyword evidence="4" id="KW-1185">Reference proteome</keyword>
<protein>
    <recommendedName>
        <fullName evidence="5">Tetratricopeptide repeat protein</fullName>
    </recommendedName>
</protein>
<dbReference type="Gene3D" id="1.25.40.10">
    <property type="entry name" value="Tetratricopeptide repeat domain"/>
    <property type="match status" value="5"/>
</dbReference>
<dbReference type="Proteomes" id="UP000253940">
    <property type="component" value="Chromosome"/>
</dbReference>
<name>A0A345P484_9GAMM</name>
<feature type="signal peptide" evidence="2">
    <location>
        <begin position="1"/>
        <end position="24"/>
    </location>
</feature>
<feature type="region of interest" description="Disordered" evidence="1">
    <location>
        <begin position="1145"/>
        <end position="1208"/>
    </location>
</feature>
<feature type="chain" id="PRO_5017030920" description="Tetratricopeptide repeat protein" evidence="2">
    <location>
        <begin position="25"/>
        <end position="1208"/>
    </location>
</feature>
<accession>A0A345P484</accession>
<dbReference type="SUPFAM" id="SSF48452">
    <property type="entry name" value="TPR-like"/>
    <property type="match status" value="4"/>
</dbReference>
<dbReference type="RefSeq" id="WP_114898203.1">
    <property type="nucleotide sequence ID" value="NZ_CP031222.1"/>
</dbReference>
<dbReference type="Pfam" id="PF13174">
    <property type="entry name" value="TPR_6"/>
    <property type="match status" value="1"/>
</dbReference>
<gene>
    <name evidence="3" type="ORF">HYN46_04010</name>
</gene>
<dbReference type="AlphaFoldDB" id="A0A345P484"/>
<dbReference type="SMART" id="SM00028">
    <property type="entry name" value="TPR"/>
    <property type="match status" value="8"/>
</dbReference>
<reference evidence="3 4" key="1">
    <citation type="submission" date="2018-07" db="EMBL/GenBank/DDBJ databases">
        <title>Genome sequencing of Moraxellaceae gen. HYN0046.</title>
        <authorList>
            <person name="Kim M."/>
            <person name="Yi H."/>
        </authorList>
    </citation>
    <scope>NUCLEOTIDE SEQUENCE [LARGE SCALE GENOMIC DNA]</scope>
    <source>
        <strain evidence="3 4">HYN0046</strain>
    </source>
</reference>
<evidence type="ECO:0008006" key="5">
    <source>
        <dbReference type="Google" id="ProtNLM"/>
    </source>
</evidence>
<evidence type="ECO:0000313" key="4">
    <source>
        <dbReference type="Proteomes" id="UP000253940"/>
    </source>
</evidence>
<dbReference type="InterPro" id="IPR019734">
    <property type="entry name" value="TPR_rpt"/>
</dbReference>
<dbReference type="OrthoDB" id="9806825at2"/>
<evidence type="ECO:0000256" key="1">
    <source>
        <dbReference type="SAM" id="MobiDB-lite"/>
    </source>
</evidence>
<keyword evidence="2" id="KW-0732">Signal</keyword>
<dbReference type="EMBL" id="CP031222">
    <property type="protein sequence ID" value="AXI02093.1"/>
    <property type="molecule type" value="Genomic_DNA"/>
</dbReference>
<evidence type="ECO:0000313" key="3">
    <source>
        <dbReference type="EMBL" id="AXI02093.1"/>
    </source>
</evidence>
<proteinExistence type="predicted"/>
<evidence type="ECO:0000256" key="2">
    <source>
        <dbReference type="SAM" id="SignalP"/>
    </source>
</evidence>